<dbReference type="HOGENOM" id="CLU_2886138_0_0_1"/>
<reference evidence="2 3" key="1">
    <citation type="submission" date="2014-04" db="EMBL/GenBank/DDBJ databases">
        <authorList>
            <consortium name="DOE Joint Genome Institute"/>
            <person name="Kuo A."/>
            <person name="Kohler A."/>
            <person name="Nagy L.G."/>
            <person name="Floudas D."/>
            <person name="Copeland A."/>
            <person name="Barry K.W."/>
            <person name="Cichocki N."/>
            <person name="Veneault-Fourrey C."/>
            <person name="LaButti K."/>
            <person name="Lindquist E.A."/>
            <person name="Lipzen A."/>
            <person name="Lundell T."/>
            <person name="Morin E."/>
            <person name="Murat C."/>
            <person name="Sun H."/>
            <person name="Tunlid A."/>
            <person name="Henrissat B."/>
            <person name="Grigoriev I.V."/>
            <person name="Hibbett D.S."/>
            <person name="Martin F."/>
            <person name="Nordberg H.P."/>
            <person name="Cantor M.N."/>
            <person name="Hua S.X."/>
        </authorList>
    </citation>
    <scope>NUCLEOTIDE SEQUENCE [LARGE SCALE GENOMIC DNA]</scope>
    <source>
        <strain evidence="2 3">LaAM-08-1</strain>
    </source>
</reference>
<gene>
    <name evidence="2" type="ORF">K443DRAFT_10187</name>
</gene>
<protein>
    <submittedName>
        <fullName evidence="2">Uncharacterized protein</fullName>
    </submittedName>
</protein>
<evidence type="ECO:0000256" key="1">
    <source>
        <dbReference type="SAM" id="MobiDB-lite"/>
    </source>
</evidence>
<dbReference type="Proteomes" id="UP000054477">
    <property type="component" value="Unassembled WGS sequence"/>
</dbReference>
<dbReference type="EMBL" id="KN838704">
    <property type="protein sequence ID" value="KIJ97000.1"/>
    <property type="molecule type" value="Genomic_DNA"/>
</dbReference>
<accession>A0A0C9WWP1</accession>
<proteinExistence type="predicted"/>
<reference evidence="3" key="2">
    <citation type="submission" date="2015-01" db="EMBL/GenBank/DDBJ databases">
        <title>Evolutionary Origins and Diversification of the Mycorrhizal Mutualists.</title>
        <authorList>
            <consortium name="DOE Joint Genome Institute"/>
            <consortium name="Mycorrhizal Genomics Consortium"/>
            <person name="Kohler A."/>
            <person name="Kuo A."/>
            <person name="Nagy L.G."/>
            <person name="Floudas D."/>
            <person name="Copeland A."/>
            <person name="Barry K.W."/>
            <person name="Cichocki N."/>
            <person name="Veneault-Fourrey C."/>
            <person name="LaButti K."/>
            <person name="Lindquist E.A."/>
            <person name="Lipzen A."/>
            <person name="Lundell T."/>
            <person name="Morin E."/>
            <person name="Murat C."/>
            <person name="Riley R."/>
            <person name="Ohm R."/>
            <person name="Sun H."/>
            <person name="Tunlid A."/>
            <person name="Henrissat B."/>
            <person name="Grigoriev I.V."/>
            <person name="Hibbett D.S."/>
            <person name="Martin F."/>
        </authorList>
    </citation>
    <scope>NUCLEOTIDE SEQUENCE [LARGE SCALE GENOMIC DNA]</scope>
    <source>
        <strain evidence="3">LaAM-08-1</strain>
    </source>
</reference>
<sequence>MLTTCSNIPTTRNSHACLTPPVSNTPRKRATTAWCHVAVSEVATKRTTSHEGQTMPMDDGGEG</sequence>
<evidence type="ECO:0000313" key="3">
    <source>
        <dbReference type="Proteomes" id="UP000054477"/>
    </source>
</evidence>
<dbReference type="AlphaFoldDB" id="A0A0C9WWP1"/>
<keyword evidence="3" id="KW-1185">Reference proteome</keyword>
<organism evidence="2 3">
    <name type="scientific">Laccaria amethystina LaAM-08-1</name>
    <dbReference type="NCBI Taxonomy" id="1095629"/>
    <lineage>
        <taxon>Eukaryota</taxon>
        <taxon>Fungi</taxon>
        <taxon>Dikarya</taxon>
        <taxon>Basidiomycota</taxon>
        <taxon>Agaricomycotina</taxon>
        <taxon>Agaricomycetes</taxon>
        <taxon>Agaricomycetidae</taxon>
        <taxon>Agaricales</taxon>
        <taxon>Agaricineae</taxon>
        <taxon>Hydnangiaceae</taxon>
        <taxon>Laccaria</taxon>
    </lineage>
</organism>
<evidence type="ECO:0000313" key="2">
    <source>
        <dbReference type="EMBL" id="KIJ97000.1"/>
    </source>
</evidence>
<name>A0A0C9WWP1_9AGAR</name>
<feature type="compositionally biased region" description="Polar residues" evidence="1">
    <location>
        <begin position="1"/>
        <end position="25"/>
    </location>
</feature>
<feature type="region of interest" description="Disordered" evidence="1">
    <location>
        <begin position="1"/>
        <end position="29"/>
    </location>
</feature>